<organism evidence="5 6">
    <name type="scientific">Coleophoma cylindrospora</name>
    <dbReference type="NCBI Taxonomy" id="1849047"/>
    <lineage>
        <taxon>Eukaryota</taxon>
        <taxon>Fungi</taxon>
        <taxon>Dikarya</taxon>
        <taxon>Ascomycota</taxon>
        <taxon>Pezizomycotina</taxon>
        <taxon>Leotiomycetes</taxon>
        <taxon>Helotiales</taxon>
        <taxon>Dermateaceae</taxon>
        <taxon>Coleophoma</taxon>
    </lineage>
</organism>
<reference evidence="5 6" key="1">
    <citation type="journal article" date="2018" name="IMA Fungus">
        <title>IMA Genome-F 9: Draft genome sequence of Annulohypoxylon stygium, Aspergillus mulundensis, Berkeleyomyces basicola (syn. Thielaviopsis basicola), Ceratocystis smalleyi, two Cercospora beticola strains, Coleophoma cylindrospora, Fusarium fracticaudum, Phialophora cf. hyalina, and Morchella septimelata.</title>
        <authorList>
            <person name="Wingfield B.D."/>
            <person name="Bills G.F."/>
            <person name="Dong Y."/>
            <person name="Huang W."/>
            <person name="Nel W.J."/>
            <person name="Swalarsk-Parry B.S."/>
            <person name="Vaghefi N."/>
            <person name="Wilken P.M."/>
            <person name="An Z."/>
            <person name="de Beer Z.W."/>
            <person name="De Vos L."/>
            <person name="Chen L."/>
            <person name="Duong T.A."/>
            <person name="Gao Y."/>
            <person name="Hammerbacher A."/>
            <person name="Kikkert J.R."/>
            <person name="Li Y."/>
            <person name="Li H."/>
            <person name="Li K."/>
            <person name="Li Q."/>
            <person name="Liu X."/>
            <person name="Ma X."/>
            <person name="Naidoo K."/>
            <person name="Pethybridge S.J."/>
            <person name="Sun J."/>
            <person name="Steenkamp E.T."/>
            <person name="van der Nest M.A."/>
            <person name="van Wyk S."/>
            <person name="Wingfield M.J."/>
            <person name="Xiong C."/>
            <person name="Yue Q."/>
            <person name="Zhang X."/>
        </authorList>
    </citation>
    <scope>NUCLEOTIDE SEQUENCE [LARGE SCALE GENOMIC DNA]</scope>
    <source>
        <strain evidence="5 6">BP6252</strain>
    </source>
</reference>
<name>A0A3D8RSQ0_9HELO</name>
<evidence type="ECO:0000256" key="2">
    <source>
        <dbReference type="ARBA" id="ARBA00022679"/>
    </source>
</evidence>
<dbReference type="GO" id="GO:0032259">
    <property type="term" value="P:methylation"/>
    <property type="evidence" value="ECO:0007669"/>
    <property type="project" value="UniProtKB-KW"/>
</dbReference>
<feature type="binding site" evidence="3">
    <location>
        <position position="320"/>
    </location>
    <ligand>
        <name>Zn(2+)</name>
        <dbReference type="ChEBI" id="CHEBI:29105"/>
    </ligand>
</feature>
<sequence length="339" mass="36976">MASRKTPILLLDGGLGTTLADQHGCVFDASTPLWSSSLLLKSPETLLKCQSDFAAAGADIILTDTYQASFKGFASEGSSSLEQSKEYMRSAVQIAGQAFEKAGKGKGKVALSLGAYGATMIPGQEYSGKYDEERLSVEGLRKWHQERIEVFSQDANCWDQIHIVAFETLPMLPEVIAVREVMEGVGKPFWIACVFPGEGTELPDGSAIKDIVKAMLGGPGSNRPMGIGMNCTKIGKLDALISEFEITIKEMVTAGEVTEWPALVLYPDGTNGEVYNTTTQEWEVKDPNGRSDAPWDERIFDIVSKVEQRGLWSSIIVGGCCKTTPNDIGKLRKRIDQHW</sequence>
<dbReference type="AlphaFoldDB" id="A0A3D8RSQ0"/>
<keyword evidence="1 3" id="KW-0489">Methyltransferase</keyword>
<keyword evidence="6" id="KW-1185">Reference proteome</keyword>
<dbReference type="InterPro" id="IPR036589">
    <property type="entry name" value="HCY_dom_sf"/>
</dbReference>
<dbReference type="OrthoDB" id="261426at2759"/>
<evidence type="ECO:0000313" key="5">
    <source>
        <dbReference type="EMBL" id="RDW77069.1"/>
    </source>
</evidence>
<dbReference type="SUPFAM" id="SSF82282">
    <property type="entry name" value="Homocysteine S-methyltransferase"/>
    <property type="match status" value="1"/>
</dbReference>
<dbReference type="PANTHER" id="PTHR11103">
    <property type="entry name" value="SLR1189 PROTEIN"/>
    <property type="match status" value="1"/>
</dbReference>
<comment type="caution">
    <text evidence="5">The sequence shown here is derived from an EMBL/GenBank/DDBJ whole genome shotgun (WGS) entry which is preliminary data.</text>
</comment>
<evidence type="ECO:0000313" key="6">
    <source>
        <dbReference type="Proteomes" id="UP000256645"/>
    </source>
</evidence>
<dbReference type="Gene3D" id="3.20.20.330">
    <property type="entry name" value="Homocysteine-binding-like domain"/>
    <property type="match status" value="1"/>
</dbReference>
<dbReference type="Pfam" id="PF02574">
    <property type="entry name" value="S-methyl_trans"/>
    <property type="match status" value="1"/>
</dbReference>
<protein>
    <recommendedName>
        <fullName evidence="4">Hcy-binding domain-containing protein</fullName>
    </recommendedName>
</protein>
<evidence type="ECO:0000259" key="4">
    <source>
        <dbReference type="PROSITE" id="PS50970"/>
    </source>
</evidence>
<accession>A0A3D8RSQ0</accession>
<dbReference type="EMBL" id="PDLM01000005">
    <property type="protein sequence ID" value="RDW77069.1"/>
    <property type="molecule type" value="Genomic_DNA"/>
</dbReference>
<keyword evidence="3" id="KW-0862">Zinc</keyword>
<dbReference type="Proteomes" id="UP000256645">
    <property type="component" value="Unassembled WGS sequence"/>
</dbReference>
<gene>
    <name evidence="5" type="ORF">BP6252_05122</name>
</gene>
<keyword evidence="3" id="KW-0479">Metal-binding</keyword>
<feature type="binding site" evidence="3">
    <location>
        <position position="321"/>
    </location>
    <ligand>
        <name>Zn(2+)</name>
        <dbReference type="ChEBI" id="CHEBI:29105"/>
    </ligand>
</feature>
<evidence type="ECO:0000256" key="3">
    <source>
        <dbReference type="PROSITE-ProRule" id="PRU00333"/>
    </source>
</evidence>
<evidence type="ECO:0000256" key="1">
    <source>
        <dbReference type="ARBA" id="ARBA00022603"/>
    </source>
</evidence>
<dbReference type="GO" id="GO:0008168">
    <property type="term" value="F:methyltransferase activity"/>
    <property type="evidence" value="ECO:0007669"/>
    <property type="project" value="UniProtKB-UniRule"/>
</dbReference>
<dbReference type="PROSITE" id="PS50970">
    <property type="entry name" value="HCY"/>
    <property type="match status" value="1"/>
</dbReference>
<dbReference type="STRING" id="1849047.A0A3D8RSQ0"/>
<dbReference type="PANTHER" id="PTHR11103:SF10">
    <property type="entry name" value="HOMOCYSTEINE S-METHYLTRANSFERASE 1-RELATED"/>
    <property type="match status" value="1"/>
</dbReference>
<dbReference type="InterPro" id="IPR003726">
    <property type="entry name" value="HCY_dom"/>
</dbReference>
<dbReference type="GO" id="GO:0046872">
    <property type="term" value="F:metal ion binding"/>
    <property type="evidence" value="ECO:0007669"/>
    <property type="project" value="UniProtKB-KW"/>
</dbReference>
<keyword evidence="2 3" id="KW-0808">Transferase</keyword>
<proteinExistence type="predicted"/>
<feature type="binding site" evidence="3">
    <location>
        <position position="231"/>
    </location>
    <ligand>
        <name>Zn(2+)</name>
        <dbReference type="ChEBI" id="CHEBI:29105"/>
    </ligand>
</feature>
<feature type="domain" description="Hcy-binding" evidence="4">
    <location>
        <begin position="1"/>
        <end position="335"/>
    </location>
</feature>
<comment type="cofactor">
    <cofactor evidence="3">
        <name>Zn(2+)</name>
        <dbReference type="ChEBI" id="CHEBI:29105"/>
    </cofactor>
</comment>